<accession>A0ABS3YHE0</accession>
<feature type="signal peptide" evidence="1">
    <location>
        <begin position="1"/>
        <end position="22"/>
    </location>
</feature>
<dbReference type="RefSeq" id="WP_209147229.1">
    <property type="nucleotide sequence ID" value="NZ_JAGHKP010000003.1"/>
</dbReference>
<gene>
    <name evidence="2" type="ORF">J7I43_17925</name>
</gene>
<reference evidence="3" key="1">
    <citation type="submission" date="2021-03" db="EMBL/GenBank/DDBJ databases">
        <title>Assistant Professor.</title>
        <authorList>
            <person name="Huq M.A."/>
        </authorList>
    </citation>
    <scope>NUCLEOTIDE SEQUENCE [LARGE SCALE GENOMIC DNA]</scope>
    <source>
        <strain evidence="3">MAH-28</strain>
    </source>
</reference>
<dbReference type="Proteomes" id="UP000679126">
    <property type="component" value="Unassembled WGS sequence"/>
</dbReference>
<evidence type="ECO:0000313" key="2">
    <source>
        <dbReference type="EMBL" id="MBO9154110.1"/>
    </source>
</evidence>
<name>A0ABS3YHE0_9BACT</name>
<sequence length="118" mass="12404">MKKRTSLFIAAIILSCGFSLNATSGLKKADPAPALHAPAFAWSFTYAFGAGPISGLSWSGDYLYVSSGSYVVYSANGYGFLTPSTPVYCSALDNANTYVQVAPGGGSGSVSYYDFMEY</sequence>
<comment type="caution">
    <text evidence="2">The sequence shown here is derived from an EMBL/GenBank/DDBJ whole genome shotgun (WGS) entry which is preliminary data.</text>
</comment>
<dbReference type="PROSITE" id="PS51257">
    <property type="entry name" value="PROKAR_LIPOPROTEIN"/>
    <property type="match status" value="1"/>
</dbReference>
<feature type="chain" id="PRO_5045172134" evidence="1">
    <location>
        <begin position="23"/>
        <end position="118"/>
    </location>
</feature>
<proteinExistence type="predicted"/>
<evidence type="ECO:0000313" key="3">
    <source>
        <dbReference type="Proteomes" id="UP000679126"/>
    </source>
</evidence>
<protein>
    <submittedName>
        <fullName evidence="2">Uncharacterized protein</fullName>
    </submittedName>
</protein>
<evidence type="ECO:0000256" key="1">
    <source>
        <dbReference type="SAM" id="SignalP"/>
    </source>
</evidence>
<dbReference type="EMBL" id="JAGHKP010000003">
    <property type="protein sequence ID" value="MBO9154110.1"/>
    <property type="molecule type" value="Genomic_DNA"/>
</dbReference>
<keyword evidence="3" id="KW-1185">Reference proteome</keyword>
<organism evidence="2 3">
    <name type="scientific">Chitinophaga chungangae</name>
    <dbReference type="NCBI Taxonomy" id="2821488"/>
    <lineage>
        <taxon>Bacteria</taxon>
        <taxon>Pseudomonadati</taxon>
        <taxon>Bacteroidota</taxon>
        <taxon>Chitinophagia</taxon>
        <taxon>Chitinophagales</taxon>
        <taxon>Chitinophagaceae</taxon>
        <taxon>Chitinophaga</taxon>
    </lineage>
</organism>
<keyword evidence="1" id="KW-0732">Signal</keyword>